<dbReference type="EMBL" id="QGKV02001556">
    <property type="protein sequence ID" value="KAF3519387.1"/>
    <property type="molecule type" value="Genomic_DNA"/>
</dbReference>
<gene>
    <name evidence="2" type="ORF">DY000_02063009</name>
</gene>
<reference evidence="2 3" key="1">
    <citation type="journal article" date="2020" name="BMC Genomics">
        <title>Intraspecific diversification of the crop wild relative Brassica cretica Lam. using demographic model selection.</title>
        <authorList>
            <person name="Kioukis A."/>
            <person name="Michalopoulou V.A."/>
            <person name="Briers L."/>
            <person name="Pirintsos S."/>
            <person name="Studholme D.J."/>
            <person name="Pavlidis P."/>
            <person name="Sarris P.F."/>
        </authorList>
    </citation>
    <scope>NUCLEOTIDE SEQUENCE [LARGE SCALE GENOMIC DNA]</scope>
    <source>
        <strain evidence="3">cv. PFS-1207/04</strain>
    </source>
</reference>
<organism evidence="2 3">
    <name type="scientific">Brassica cretica</name>
    <name type="common">Mustard</name>
    <dbReference type="NCBI Taxonomy" id="69181"/>
    <lineage>
        <taxon>Eukaryota</taxon>
        <taxon>Viridiplantae</taxon>
        <taxon>Streptophyta</taxon>
        <taxon>Embryophyta</taxon>
        <taxon>Tracheophyta</taxon>
        <taxon>Spermatophyta</taxon>
        <taxon>Magnoliopsida</taxon>
        <taxon>eudicotyledons</taxon>
        <taxon>Gunneridae</taxon>
        <taxon>Pentapetalae</taxon>
        <taxon>rosids</taxon>
        <taxon>malvids</taxon>
        <taxon>Brassicales</taxon>
        <taxon>Brassicaceae</taxon>
        <taxon>Brassiceae</taxon>
        <taxon>Brassica</taxon>
    </lineage>
</organism>
<protein>
    <submittedName>
        <fullName evidence="2">Uncharacterized protein</fullName>
    </submittedName>
</protein>
<sequence>MFKEEFLLMIIDLLPTIGRSPFPFLDDSHRRRRGLIVQQNHRSGEISPFAEERKETERDVAVFLARGEQQIERTLLAVVDDSYPQRRSRGVEHTHRSHQMSPFTAARREREREKGRKRKNAKEAKDTSPPAISTATPGKEETTLPVLN</sequence>
<name>A0ABQ7AYU3_BRACR</name>
<comment type="caution">
    <text evidence="2">The sequence shown here is derived from an EMBL/GenBank/DDBJ whole genome shotgun (WGS) entry which is preliminary data.</text>
</comment>
<evidence type="ECO:0000313" key="3">
    <source>
        <dbReference type="Proteomes" id="UP000266723"/>
    </source>
</evidence>
<accession>A0ABQ7AYU3</accession>
<evidence type="ECO:0000313" key="2">
    <source>
        <dbReference type="EMBL" id="KAF3519387.1"/>
    </source>
</evidence>
<proteinExistence type="predicted"/>
<feature type="region of interest" description="Disordered" evidence="1">
    <location>
        <begin position="82"/>
        <end position="148"/>
    </location>
</feature>
<evidence type="ECO:0000256" key="1">
    <source>
        <dbReference type="SAM" id="MobiDB-lite"/>
    </source>
</evidence>
<keyword evidence="3" id="KW-1185">Reference proteome</keyword>
<dbReference type="Proteomes" id="UP000266723">
    <property type="component" value="Unassembled WGS sequence"/>
</dbReference>